<comment type="caution">
    <text evidence="1">The sequence shown here is derived from an EMBL/GenBank/DDBJ whole genome shotgun (WGS) entry which is preliminary data.</text>
</comment>
<dbReference type="EMBL" id="LGYO01000021">
    <property type="protein sequence ID" value="KNZ42048.1"/>
    <property type="molecule type" value="Genomic_DNA"/>
</dbReference>
<evidence type="ECO:0000313" key="1">
    <source>
        <dbReference type="EMBL" id="KNZ42048.1"/>
    </source>
</evidence>
<proteinExistence type="predicted"/>
<dbReference type="STRING" id="52689.AKG39_08875"/>
<organism evidence="1 2">
    <name type="scientific">Acetobacterium bakii</name>
    <dbReference type="NCBI Taxonomy" id="52689"/>
    <lineage>
        <taxon>Bacteria</taxon>
        <taxon>Bacillati</taxon>
        <taxon>Bacillota</taxon>
        <taxon>Clostridia</taxon>
        <taxon>Eubacteriales</taxon>
        <taxon>Eubacteriaceae</taxon>
        <taxon>Acetobacterium</taxon>
    </lineage>
</organism>
<evidence type="ECO:0000313" key="2">
    <source>
        <dbReference type="Proteomes" id="UP000036873"/>
    </source>
</evidence>
<sequence length="286" mass="33505">MNLLYKISPQLNLKILFKIKLGYALNLVNPVTYNEKLQWIKLYEKNKLMPICCDKYLVRKFIESAGCGEILNELYWEGFDPAEIPFDTLPDTFVIKVTHGSTFNIICKNKQELNREKTVATLNRWLKAKFLPCYGEWFYGVEKPRVVVEKYLIDTKLNALYDYKIFCFHGEPRVIGVKIKRADDTIFNFYDPCFNILPDAKMVYNNDVMMSNEKPDNFEEMLDYARILSQNFLHVRVDLYDVNGKVIFGELTFTQGAGLSNIPRSFDMELGSWLKLPDMTEFINRL</sequence>
<keyword evidence="2" id="KW-1185">Reference proteome</keyword>
<dbReference type="Proteomes" id="UP000036873">
    <property type="component" value="Unassembled WGS sequence"/>
</dbReference>
<dbReference type="InterPro" id="IPR029465">
    <property type="entry name" value="ATPgrasp_TupA"/>
</dbReference>
<gene>
    <name evidence="1" type="ORF">AKG39_08875</name>
</gene>
<dbReference type="PATRIC" id="fig|52689.4.peg.980"/>
<name>A0A0L6U0L4_9FIRM</name>
<reference evidence="2" key="1">
    <citation type="submission" date="2015-07" db="EMBL/GenBank/DDBJ databases">
        <title>Draft genome sequence of Acetobacterium bakii DSM 8293, a potential psychrophilic chemical producer through syngas fermentation.</title>
        <authorList>
            <person name="Song Y."/>
            <person name="Hwang S."/>
            <person name="Cho B.-K."/>
        </authorList>
    </citation>
    <scope>NUCLEOTIDE SEQUENCE [LARGE SCALE GENOMIC DNA]</scope>
    <source>
        <strain evidence="2">DSM 8239</strain>
    </source>
</reference>
<accession>A0A0L6U0L4</accession>
<protein>
    <submittedName>
        <fullName evidence="1">Uncharacterized protein</fullName>
    </submittedName>
</protein>
<dbReference type="AlphaFoldDB" id="A0A0L6U0L4"/>
<dbReference type="Pfam" id="PF14305">
    <property type="entry name" value="ATPgrasp_TupA"/>
    <property type="match status" value="1"/>
</dbReference>